<keyword evidence="7" id="KW-1185">Reference proteome</keyword>
<keyword evidence="2 6" id="KW-0255">Endonuclease</keyword>
<dbReference type="KEGG" id="salf:SMD44_03181"/>
<evidence type="ECO:0000256" key="2">
    <source>
        <dbReference type="ARBA" id="ARBA00022759"/>
    </source>
</evidence>
<dbReference type="AlphaFoldDB" id="A0A1Z1WBE1"/>
<dbReference type="CDD" id="cd22338">
    <property type="entry name" value="NaeI-like"/>
    <property type="match status" value="1"/>
</dbReference>
<evidence type="ECO:0000256" key="3">
    <source>
        <dbReference type="ARBA" id="ARBA00022801"/>
    </source>
</evidence>
<dbReference type="Proteomes" id="UP000195880">
    <property type="component" value="Chromosome"/>
</dbReference>
<evidence type="ECO:0000256" key="1">
    <source>
        <dbReference type="ARBA" id="ARBA00022722"/>
    </source>
</evidence>
<dbReference type="GO" id="GO:0003677">
    <property type="term" value="F:DNA binding"/>
    <property type="evidence" value="ECO:0007669"/>
    <property type="project" value="InterPro"/>
</dbReference>
<dbReference type="GO" id="GO:0009307">
    <property type="term" value="P:DNA restriction-modification system"/>
    <property type="evidence" value="ECO:0007669"/>
    <property type="project" value="InterPro"/>
</dbReference>
<dbReference type="InterPro" id="IPR015210">
    <property type="entry name" value="NaeI"/>
</dbReference>
<dbReference type="REBASE" id="204374">
    <property type="entry name" value="Sal44ORF3183P"/>
</dbReference>
<evidence type="ECO:0000313" key="7">
    <source>
        <dbReference type="Proteomes" id="UP000195880"/>
    </source>
</evidence>
<evidence type="ECO:0000313" key="6">
    <source>
        <dbReference type="EMBL" id="ARX83753.1"/>
    </source>
</evidence>
<dbReference type="Gene3D" id="3.40.600.10">
    <property type="entry name" value="DNA mismatch repair MutH/Restriction endonuclease, type II"/>
    <property type="match status" value="1"/>
</dbReference>
<organism evidence="6 7">
    <name type="scientific">Streptomyces alboflavus</name>
    <dbReference type="NCBI Taxonomy" id="67267"/>
    <lineage>
        <taxon>Bacteria</taxon>
        <taxon>Bacillati</taxon>
        <taxon>Actinomycetota</taxon>
        <taxon>Actinomycetes</taxon>
        <taxon>Kitasatosporales</taxon>
        <taxon>Streptomycetaceae</taxon>
        <taxon>Streptomyces</taxon>
    </lineage>
</organism>
<keyword evidence="1" id="KW-0540">Nuclease</keyword>
<sequence>MLPVDVSAAINVHSRTLLDTDEELATVYRRMIQLDPEGKRFALVLRDTIDQLLNGEATGRYSWDQLRQTEKTHAGSMVEINLHREFDFDDGDATDYRIAGIEVDCKYSQQLGGWMIPPEAVGHICLLVWANDSMSKWCAGLMRIEEQFLNLGKNRDLKLTIKAAHRNRIFWLWYEAELPENVLLHLQPEVRDKILLPGKRKGQARVIRLFDLVQNKRIGRGAVRTAAQQLDYLARLREGQGRARTVLREKGILIAGPYGKHRDVAQRVGAEVPGRGEFVSFRVCEAKPHHGDRPRVELEGRSWVLANPTDLPEPGPKLPKVSGEEETAEM</sequence>
<reference evidence="6 7" key="1">
    <citation type="submission" date="2017-05" db="EMBL/GenBank/DDBJ databases">
        <title>Streptomyces alboflavus Genome sequencing and assembly.</title>
        <authorList>
            <person name="Wang Y."/>
            <person name="Du B."/>
            <person name="Ding Y."/>
            <person name="Liu H."/>
            <person name="Hou Q."/>
            <person name="Liu K."/>
            <person name="Wang C."/>
            <person name="Yao L."/>
        </authorList>
    </citation>
    <scope>NUCLEOTIDE SEQUENCE [LARGE SCALE GENOMIC DNA]</scope>
    <source>
        <strain evidence="6 7">MDJK44</strain>
    </source>
</reference>
<dbReference type="Gene3D" id="1.10.10.10">
    <property type="entry name" value="Winged helix-like DNA-binding domain superfamily/Winged helix DNA-binding domain"/>
    <property type="match status" value="1"/>
</dbReference>
<dbReference type="InterPro" id="IPR036388">
    <property type="entry name" value="WH-like_DNA-bd_sf"/>
</dbReference>
<keyword evidence="3" id="KW-0378">Hydrolase</keyword>
<dbReference type="RefSeq" id="WP_237307229.1">
    <property type="nucleotide sequence ID" value="NZ_CP021748.1"/>
</dbReference>
<name>A0A1Z1WBE1_9ACTN</name>
<feature type="region of interest" description="Disordered" evidence="4">
    <location>
        <begin position="305"/>
        <end position="330"/>
    </location>
</feature>
<dbReference type="InterPro" id="IPR037057">
    <property type="entry name" value="DNA_rep_MutH/T2_RE_sf"/>
</dbReference>
<protein>
    <submittedName>
        <fullName evidence="6">Restriction endonuclease NaeI</fullName>
    </submittedName>
</protein>
<evidence type="ECO:0000256" key="4">
    <source>
        <dbReference type="SAM" id="MobiDB-lite"/>
    </source>
</evidence>
<dbReference type="EMBL" id="CP021748">
    <property type="protein sequence ID" value="ARX83753.1"/>
    <property type="molecule type" value="Genomic_DNA"/>
</dbReference>
<dbReference type="SUPFAM" id="SSF52980">
    <property type="entry name" value="Restriction endonuclease-like"/>
    <property type="match status" value="1"/>
</dbReference>
<dbReference type="InterPro" id="IPR011335">
    <property type="entry name" value="Restrct_endonuc-II-like"/>
</dbReference>
<proteinExistence type="predicted"/>
<gene>
    <name evidence="6" type="ORF">SMD44_03181</name>
</gene>
<dbReference type="GO" id="GO:0009036">
    <property type="term" value="F:type II site-specific deoxyribonuclease activity"/>
    <property type="evidence" value="ECO:0007669"/>
    <property type="project" value="InterPro"/>
</dbReference>
<feature type="domain" description="Type II restriction enzyme NaeI" evidence="5">
    <location>
        <begin position="27"/>
        <end position="310"/>
    </location>
</feature>
<evidence type="ECO:0000259" key="5">
    <source>
        <dbReference type="Pfam" id="PF09126"/>
    </source>
</evidence>
<accession>A0A1Z1WBE1</accession>
<dbReference type="Pfam" id="PF09126">
    <property type="entry name" value="NaeI"/>
    <property type="match status" value="1"/>
</dbReference>